<feature type="transmembrane region" description="Helical" evidence="2">
    <location>
        <begin position="66"/>
        <end position="89"/>
    </location>
</feature>
<keyword evidence="4" id="KW-1185">Reference proteome</keyword>
<name>A0A8H6ZFL6_9AGAR</name>
<feature type="transmembrane region" description="Helical" evidence="2">
    <location>
        <begin position="228"/>
        <end position="251"/>
    </location>
</feature>
<feature type="transmembrane region" description="Helical" evidence="2">
    <location>
        <begin position="24"/>
        <end position="45"/>
    </location>
</feature>
<accession>A0A8H6ZFL6</accession>
<feature type="transmembrane region" description="Helical" evidence="2">
    <location>
        <begin position="146"/>
        <end position="171"/>
    </location>
</feature>
<evidence type="ECO:0000256" key="2">
    <source>
        <dbReference type="SAM" id="Phobius"/>
    </source>
</evidence>
<dbReference type="Proteomes" id="UP000623467">
    <property type="component" value="Unassembled WGS sequence"/>
</dbReference>
<dbReference type="AlphaFoldDB" id="A0A8H6ZFL6"/>
<protein>
    <submittedName>
        <fullName evidence="3">Uncharacterized protein</fullName>
    </submittedName>
</protein>
<sequence>MASPAQRSFVSVAAGDSLKDVVPIVIQFVFGLVAQTFVFGAYTLLICLSTRMLRKRGLKAWDNRAMLMIILFMYLLAAGYWASTIAFTADLLRAHVNVTAVFITGRDEIIQWLPLFNAIALINFIISDGVVIWKARAICQHQLKKYLWISMGFLVLAAIAVVLTISFIMVLENRPESVSLDPRLVQAFVLGLSLLSTLSATALLVVTARRNQPISSMDFGKDTKSGQVLTMATTVGLIYSLLTLLALISAFISLPHGGVLAEIYYPISFYIASAYPPIMVLLIETSCSLTETSFSDSASGQPSSNCPTQFRSRNASQTLCQIDSIIGPDIIHPLAKTVSASSISTPNHSRFSDNSLDSRRIV</sequence>
<evidence type="ECO:0000313" key="4">
    <source>
        <dbReference type="Proteomes" id="UP000623467"/>
    </source>
</evidence>
<reference evidence="3" key="1">
    <citation type="submission" date="2020-05" db="EMBL/GenBank/DDBJ databases">
        <title>Mycena genomes resolve the evolution of fungal bioluminescence.</title>
        <authorList>
            <person name="Tsai I.J."/>
        </authorList>
    </citation>
    <scope>NUCLEOTIDE SEQUENCE</scope>
    <source>
        <strain evidence="3">160909Yilan</strain>
    </source>
</reference>
<dbReference type="OrthoDB" id="2963243at2759"/>
<proteinExistence type="predicted"/>
<feature type="transmembrane region" description="Helical" evidence="2">
    <location>
        <begin position="183"/>
        <end position="207"/>
    </location>
</feature>
<keyword evidence="2" id="KW-0812">Transmembrane</keyword>
<feature type="region of interest" description="Disordered" evidence="1">
    <location>
        <begin position="342"/>
        <end position="362"/>
    </location>
</feature>
<keyword evidence="2" id="KW-0472">Membrane</keyword>
<comment type="caution">
    <text evidence="3">The sequence shown here is derived from an EMBL/GenBank/DDBJ whole genome shotgun (WGS) entry which is preliminary data.</text>
</comment>
<feature type="transmembrane region" description="Helical" evidence="2">
    <location>
        <begin position="109"/>
        <end position="134"/>
    </location>
</feature>
<evidence type="ECO:0000256" key="1">
    <source>
        <dbReference type="SAM" id="MobiDB-lite"/>
    </source>
</evidence>
<feature type="transmembrane region" description="Helical" evidence="2">
    <location>
        <begin position="263"/>
        <end position="283"/>
    </location>
</feature>
<gene>
    <name evidence="3" type="ORF">MSAN_00063100</name>
</gene>
<organism evidence="3 4">
    <name type="scientific">Mycena sanguinolenta</name>
    <dbReference type="NCBI Taxonomy" id="230812"/>
    <lineage>
        <taxon>Eukaryota</taxon>
        <taxon>Fungi</taxon>
        <taxon>Dikarya</taxon>
        <taxon>Basidiomycota</taxon>
        <taxon>Agaricomycotina</taxon>
        <taxon>Agaricomycetes</taxon>
        <taxon>Agaricomycetidae</taxon>
        <taxon>Agaricales</taxon>
        <taxon>Marasmiineae</taxon>
        <taxon>Mycenaceae</taxon>
        <taxon>Mycena</taxon>
    </lineage>
</organism>
<dbReference type="EMBL" id="JACAZH010000001">
    <property type="protein sequence ID" value="KAF7376474.1"/>
    <property type="molecule type" value="Genomic_DNA"/>
</dbReference>
<evidence type="ECO:0000313" key="3">
    <source>
        <dbReference type="EMBL" id="KAF7376474.1"/>
    </source>
</evidence>
<feature type="compositionally biased region" description="Polar residues" evidence="1">
    <location>
        <begin position="342"/>
        <end position="355"/>
    </location>
</feature>
<keyword evidence="2" id="KW-1133">Transmembrane helix</keyword>